<sequence>MVEKGHFEELRSLLKVLNSDEQKKHQRQNFVYSATLTLVHDLPDHMQKRNVGKRPKFVKQTVDQKIESLIEELGISQPKIVDITSSQPEDLPLFPISERFLGAVRERVNLARDLDKEELKLKRVQSERGWMKKHAEEMDMIIDGYNDESGSDQDEDPFVIERRRNRLRVETVRAQLNALLAQPIFPRGFSFKYPNSEATQLATSHTQSAVETMKAAIEDQKQAKKDRNKRKRNA</sequence>
<name>B4QEL8_DROSI</name>
<dbReference type="AlphaFoldDB" id="B4QEL8"/>
<gene>
    <name evidence="2" type="primary">Dsim\GD25289</name>
    <name evidence="2" type="ORF">Dsim_GD25289</name>
</gene>
<feature type="compositionally biased region" description="Basic and acidic residues" evidence="1">
    <location>
        <begin position="216"/>
        <end position="225"/>
    </location>
</feature>
<organism evidence="2 3">
    <name type="scientific">Drosophila simulans</name>
    <name type="common">Fruit fly</name>
    <dbReference type="NCBI Taxonomy" id="7240"/>
    <lineage>
        <taxon>Eukaryota</taxon>
        <taxon>Metazoa</taxon>
        <taxon>Ecdysozoa</taxon>
        <taxon>Arthropoda</taxon>
        <taxon>Hexapoda</taxon>
        <taxon>Insecta</taxon>
        <taxon>Pterygota</taxon>
        <taxon>Neoptera</taxon>
        <taxon>Endopterygota</taxon>
        <taxon>Diptera</taxon>
        <taxon>Brachycera</taxon>
        <taxon>Muscomorpha</taxon>
        <taxon>Ephydroidea</taxon>
        <taxon>Drosophilidae</taxon>
        <taxon>Drosophila</taxon>
        <taxon>Sophophora</taxon>
    </lineage>
</organism>
<dbReference type="HOGENOM" id="CLU_1186108_0_0_1"/>
<dbReference type="OMA" id="EDAFQIE"/>
<evidence type="ECO:0000256" key="1">
    <source>
        <dbReference type="SAM" id="MobiDB-lite"/>
    </source>
</evidence>
<accession>B4QEL8</accession>
<feature type="region of interest" description="Disordered" evidence="1">
    <location>
        <begin position="214"/>
        <end position="234"/>
    </location>
</feature>
<dbReference type="OrthoDB" id="4310724at2759"/>
<evidence type="ECO:0000313" key="3">
    <source>
        <dbReference type="Proteomes" id="UP000000304"/>
    </source>
</evidence>
<dbReference type="Proteomes" id="UP000000304">
    <property type="component" value="Chromosome 2R"/>
</dbReference>
<proteinExistence type="predicted"/>
<evidence type="ECO:0000313" key="2">
    <source>
        <dbReference type="EMBL" id="EDX07892.1"/>
    </source>
</evidence>
<keyword evidence="3" id="KW-1185">Reference proteome</keyword>
<dbReference type="Bgee" id="FBgn0196595">
    <property type="expression patterns" value="Expressed in embryo and 3 other cell types or tissues"/>
</dbReference>
<dbReference type="STRING" id="7240.B4QEL8"/>
<protein>
    <submittedName>
        <fullName evidence="2">GD25289</fullName>
    </submittedName>
</protein>
<dbReference type="EMBL" id="CM000362">
    <property type="protein sequence ID" value="EDX07892.1"/>
    <property type="molecule type" value="Genomic_DNA"/>
</dbReference>
<reference evidence="2 3" key="1">
    <citation type="journal article" date="2007" name="Nature">
        <title>Evolution of genes and genomes on the Drosophila phylogeny.</title>
        <authorList>
            <consortium name="Drosophila 12 Genomes Consortium"/>
            <person name="Clark A.G."/>
            <person name="Eisen M.B."/>
            <person name="Smith D.R."/>
            <person name="Bergman C.M."/>
            <person name="Oliver B."/>
            <person name="Markow T.A."/>
            <person name="Kaufman T.C."/>
            <person name="Kellis M."/>
            <person name="Gelbart W."/>
            <person name="Iyer V.N."/>
            <person name="Pollard D.A."/>
            <person name="Sackton T.B."/>
            <person name="Larracuente A.M."/>
            <person name="Singh N.D."/>
            <person name="Abad J.P."/>
            <person name="Abt D.N."/>
            <person name="Adryan B."/>
            <person name="Aguade M."/>
            <person name="Akashi H."/>
            <person name="Anderson W.W."/>
            <person name="Aquadro C.F."/>
            <person name="Ardell D.H."/>
            <person name="Arguello R."/>
            <person name="Artieri C.G."/>
            <person name="Barbash D.A."/>
            <person name="Barker D."/>
            <person name="Barsanti P."/>
            <person name="Batterham P."/>
            <person name="Batzoglou S."/>
            <person name="Begun D."/>
            <person name="Bhutkar A."/>
            <person name="Blanco E."/>
            <person name="Bosak S.A."/>
            <person name="Bradley R.K."/>
            <person name="Brand A.D."/>
            <person name="Brent M.R."/>
            <person name="Brooks A.N."/>
            <person name="Brown R.H."/>
            <person name="Butlin R.K."/>
            <person name="Caggese C."/>
            <person name="Calvi B.R."/>
            <person name="Bernardo de Carvalho A."/>
            <person name="Caspi A."/>
            <person name="Castrezana S."/>
            <person name="Celniker S.E."/>
            <person name="Chang J.L."/>
            <person name="Chapple C."/>
            <person name="Chatterji S."/>
            <person name="Chinwalla A."/>
            <person name="Civetta A."/>
            <person name="Clifton S.W."/>
            <person name="Comeron J.M."/>
            <person name="Costello J.C."/>
            <person name="Coyne J.A."/>
            <person name="Daub J."/>
            <person name="David R.G."/>
            <person name="Delcher A.L."/>
            <person name="Delehaunty K."/>
            <person name="Do C.B."/>
            <person name="Ebling H."/>
            <person name="Edwards K."/>
            <person name="Eickbush T."/>
            <person name="Evans J.D."/>
            <person name="Filipski A."/>
            <person name="Findeiss S."/>
            <person name="Freyhult E."/>
            <person name="Fulton L."/>
            <person name="Fulton R."/>
            <person name="Garcia A.C."/>
            <person name="Gardiner A."/>
            <person name="Garfield D.A."/>
            <person name="Garvin B.E."/>
            <person name="Gibson G."/>
            <person name="Gilbert D."/>
            <person name="Gnerre S."/>
            <person name="Godfrey J."/>
            <person name="Good R."/>
            <person name="Gotea V."/>
            <person name="Gravely B."/>
            <person name="Greenberg A.J."/>
            <person name="Griffiths-Jones S."/>
            <person name="Gross S."/>
            <person name="Guigo R."/>
            <person name="Gustafson E.A."/>
            <person name="Haerty W."/>
            <person name="Hahn M.W."/>
            <person name="Halligan D.L."/>
            <person name="Halpern A.L."/>
            <person name="Halter G.M."/>
            <person name="Han M.V."/>
            <person name="Heger A."/>
            <person name="Hillier L."/>
            <person name="Hinrichs A.S."/>
            <person name="Holmes I."/>
            <person name="Hoskins R.A."/>
            <person name="Hubisz M.J."/>
            <person name="Hultmark D."/>
            <person name="Huntley M.A."/>
            <person name="Jaffe D.B."/>
            <person name="Jagadeeshan S."/>
            <person name="Jeck W.R."/>
            <person name="Johnson J."/>
            <person name="Jones C.D."/>
            <person name="Jordan W.C."/>
            <person name="Karpen G.H."/>
            <person name="Kataoka E."/>
            <person name="Keightley P.D."/>
            <person name="Kheradpour P."/>
            <person name="Kirkness E.F."/>
            <person name="Koerich L.B."/>
            <person name="Kristiansen K."/>
            <person name="Kudrna D."/>
            <person name="Kulathinal R.J."/>
            <person name="Kumar S."/>
            <person name="Kwok R."/>
            <person name="Lander E."/>
            <person name="Langley C.H."/>
            <person name="Lapoint R."/>
            <person name="Lazzaro B.P."/>
            <person name="Lee S.J."/>
            <person name="Levesque L."/>
            <person name="Li R."/>
            <person name="Lin C.F."/>
            <person name="Lin M.F."/>
            <person name="Lindblad-Toh K."/>
            <person name="Llopart A."/>
            <person name="Long M."/>
            <person name="Low L."/>
            <person name="Lozovsky E."/>
            <person name="Lu J."/>
            <person name="Luo M."/>
            <person name="Machado C.A."/>
            <person name="Makalowski W."/>
            <person name="Marzo M."/>
            <person name="Matsuda M."/>
            <person name="Matzkin L."/>
            <person name="McAllister B."/>
            <person name="McBride C.S."/>
            <person name="McKernan B."/>
            <person name="McKernan K."/>
            <person name="Mendez-Lago M."/>
            <person name="Minx P."/>
            <person name="Mollenhauer M.U."/>
            <person name="Montooth K."/>
            <person name="Mount S.M."/>
            <person name="Mu X."/>
            <person name="Myers E."/>
            <person name="Negre B."/>
            <person name="Newfeld S."/>
            <person name="Nielsen R."/>
            <person name="Noor M.A."/>
            <person name="O'Grady P."/>
            <person name="Pachter L."/>
            <person name="Papaceit M."/>
            <person name="Parisi M.J."/>
            <person name="Parisi M."/>
            <person name="Parts L."/>
            <person name="Pedersen J.S."/>
            <person name="Pesole G."/>
            <person name="Phillippy A.M."/>
            <person name="Ponting C.P."/>
            <person name="Pop M."/>
            <person name="Porcelli D."/>
            <person name="Powell J.R."/>
            <person name="Prohaska S."/>
            <person name="Pruitt K."/>
            <person name="Puig M."/>
            <person name="Quesneville H."/>
            <person name="Ram K.R."/>
            <person name="Rand D."/>
            <person name="Rasmussen M.D."/>
            <person name="Reed L.K."/>
            <person name="Reenan R."/>
            <person name="Reily A."/>
            <person name="Remington K.A."/>
            <person name="Rieger T.T."/>
            <person name="Ritchie M.G."/>
            <person name="Robin C."/>
            <person name="Rogers Y.H."/>
            <person name="Rohde C."/>
            <person name="Rozas J."/>
            <person name="Rubenfield M.J."/>
            <person name="Ruiz A."/>
            <person name="Russo S."/>
            <person name="Salzberg S.L."/>
            <person name="Sanchez-Gracia A."/>
            <person name="Saranga D.J."/>
            <person name="Sato H."/>
            <person name="Schaeffer S.W."/>
            <person name="Schatz M.C."/>
            <person name="Schlenke T."/>
            <person name="Schwartz R."/>
            <person name="Segarra C."/>
            <person name="Singh R.S."/>
            <person name="Sirot L."/>
            <person name="Sirota M."/>
            <person name="Sisneros N.B."/>
            <person name="Smith C.D."/>
            <person name="Smith T.F."/>
            <person name="Spieth J."/>
            <person name="Stage D.E."/>
            <person name="Stark A."/>
            <person name="Stephan W."/>
            <person name="Strausberg R.L."/>
            <person name="Strempel S."/>
            <person name="Sturgill D."/>
            <person name="Sutton G."/>
            <person name="Sutton G.G."/>
            <person name="Tao W."/>
            <person name="Teichmann S."/>
            <person name="Tobari Y.N."/>
            <person name="Tomimura Y."/>
            <person name="Tsolas J.M."/>
            <person name="Valente V.L."/>
            <person name="Venter E."/>
            <person name="Venter J.C."/>
            <person name="Vicario S."/>
            <person name="Vieira F.G."/>
            <person name="Vilella A.J."/>
            <person name="Villasante A."/>
            <person name="Walenz B."/>
            <person name="Wang J."/>
            <person name="Wasserman M."/>
            <person name="Watts T."/>
            <person name="Wilson D."/>
            <person name="Wilson R.K."/>
            <person name="Wing R.A."/>
            <person name="Wolfner M.F."/>
            <person name="Wong A."/>
            <person name="Wong G.K."/>
            <person name="Wu C.I."/>
            <person name="Wu G."/>
            <person name="Yamamoto D."/>
            <person name="Yang H.P."/>
            <person name="Yang S.P."/>
            <person name="Yorke J.A."/>
            <person name="Yoshida K."/>
            <person name="Zdobnov E."/>
            <person name="Zhang P."/>
            <person name="Zhang Y."/>
            <person name="Zimin A.V."/>
            <person name="Baldwin J."/>
            <person name="Abdouelleil A."/>
            <person name="Abdulkadir J."/>
            <person name="Abebe A."/>
            <person name="Abera B."/>
            <person name="Abreu J."/>
            <person name="Acer S.C."/>
            <person name="Aftuck L."/>
            <person name="Alexander A."/>
            <person name="An P."/>
            <person name="Anderson E."/>
            <person name="Anderson S."/>
            <person name="Arachi H."/>
            <person name="Azer M."/>
            <person name="Bachantsang P."/>
            <person name="Barry A."/>
            <person name="Bayul T."/>
            <person name="Berlin A."/>
            <person name="Bessette D."/>
            <person name="Bloom T."/>
            <person name="Blye J."/>
            <person name="Boguslavskiy L."/>
            <person name="Bonnet C."/>
            <person name="Boukhgalter B."/>
            <person name="Bourzgui I."/>
            <person name="Brown A."/>
            <person name="Cahill P."/>
            <person name="Channer S."/>
            <person name="Cheshatsang Y."/>
            <person name="Chuda L."/>
            <person name="Citroen M."/>
            <person name="Collymore A."/>
            <person name="Cooke P."/>
            <person name="Costello M."/>
            <person name="D'Aco K."/>
            <person name="Daza R."/>
            <person name="De Haan G."/>
            <person name="DeGray S."/>
            <person name="DeMaso C."/>
            <person name="Dhargay N."/>
            <person name="Dooley K."/>
            <person name="Dooley E."/>
            <person name="Doricent M."/>
            <person name="Dorje P."/>
            <person name="Dorjee K."/>
            <person name="Dupes A."/>
            <person name="Elong R."/>
            <person name="Falk J."/>
            <person name="Farina A."/>
            <person name="Faro S."/>
            <person name="Ferguson D."/>
            <person name="Fisher S."/>
            <person name="Foley C.D."/>
            <person name="Franke A."/>
            <person name="Friedrich D."/>
            <person name="Gadbois L."/>
            <person name="Gearin G."/>
            <person name="Gearin C.R."/>
            <person name="Giannoukos G."/>
            <person name="Goode T."/>
            <person name="Graham J."/>
            <person name="Grandbois E."/>
            <person name="Grewal S."/>
            <person name="Gyaltsen K."/>
            <person name="Hafez N."/>
            <person name="Hagos B."/>
            <person name="Hall J."/>
            <person name="Henson C."/>
            <person name="Hollinger A."/>
            <person name="Honan T."/>
            <person name="Huard M.D."/>
            <person name="Hughes L."/>
            <person name="Hurhula B."/>
            <person name="Husby M.E."/>
            <person name="Kamat A."/>
            <person name="Kanga B."/>
            <person name="Kashin S."/>
            <person name="Khazanovich D."/>
            <person name="Kisner P."/>
            <person name="Lance K."/>
            <person name="Lara M."/>
            <person name="Lee W."/>
            <person name="Lennon N."/>
            <person name="Letendre F."/>
            <person name="LeVine R."/>
            <person name="Lipovsky A."/>
            <person name="Liu X."/>
            <person name="Liu J."/>
            <person name="Liu S."/>
            <person name="Lokyitsang T."/>
            <person name="Lokyitsang Y."/>
            <person name="Lubonja R."/>
            <person name="Lui A."/>
            <person name="MacDonald P."/>
            <person name="Magnisalis V."/>
            <person name="Maru K."/>
            <person name="Matthews C."/>
            <person name="McCusker W."/>
            <person name="McDonough S."/>
            <person name="Mehta T."/>
            <person name="Meldrim J."/>
            <person name="Meneus L."/>
            <person name="Mihai O."/>
            <person name="Mihalev A."/>
            <person name="Mihova T."/>
            <person name="Mittelman R."/>
            <person name="Mlenga V."/>
            <person name="Montmayeur A."/>
            <person name="Mulrain L."/>
            <person name="Navidi A."/>
            <person name="Naylor J."/>
            <person name="Negash T."/>
            <person name="Nguyen T."/>
            <person name="Nguyen N."/>
            <person name="Nicol R."/>
            <person name="Norbu C."/>
            <person name="Norbu N."/>
            <person name="Novod N."/>
            <person name="O'Neill B."/>
            <person name="Osman S."/>
            <person name="Markiewicz E."/>
            <person name="Oyono O.L."/>
            <person name="Patti C."/>
            <person name="Phunkhang P."/>
            <person name="Pierre F."/>
            <person name="Priest M."/>
            <person name="Raghuraman S."/>
            <person name="Rege F."/>
            <person name="Reyes R."/>
            <person name="Rise C."/>
            <person name="Rogov P."/>
            <person name="Ross K."/>
            <person name="Ryan E."/>
            <person name="Settipalli S."/>
            <person name="Shea T."/>
            <person name="Sherpa N."/>
            <person name="Shi L."/>
            <person name="Shih D."/>
            <person name="Sparrow T."/>
            <person name="Spaulding J."/>
            <person name="Stalker J."/>
            <person name="Stange-Thomann N."/>
            <person name="Stavropoulos S."/>
            <person name="Stone C."/>
            <person name="Strader C."/>
            <person name="Tesfaye S."/>
            <person name="Thomson T."/>
            <person name="Thoulutsang Y."/>
            <person name="Thoulutsang D."/>
            <person name="Topham K."/>
            <person name="Topping I."/>
            <person name="Tsamla T."/>
            <person name="Vassiliev H."/>
            <person name="Vo A."/>
            <person name="Wangchuk T."/>
            <person name="Wangdi T."/>
            <person name="Weiand M."/>
            <person name="Wilkinson J."/>
            <person name="Wilson A."/>
            <person name="Yadav S."/>
            <person name="Young G."/>
            <person name="Yu Q."/>
            <person name="Zembek L."/>
            <person name="Zhong D."/>
            <person name="Zimmer A."/>
            <person name="Zwirko Z."/>
            <person name="Jaffe D.B."/>
            <person name="Alvarez P."/>
            <person name="Brockman W."/>
            <person name="Butler J."/>
            <person name="Chin C."/>
            <person name="Gnerre S."/>
            <person name="Grabherr M."/>
            <person name="Kleber M."/>
            <person name="Mauceli E."/>
            <person name="MacCallum I."/>
        </authorList>
    </citation>
    <scope>NUCLEOTIDE SEQUENCE [LARGE SCALE GENOMIC DNA]</scope>
    <source>
        <strain evidence="3">white501</strain>
    </source>
</reference>